<sequence>MHGQGESAKPKSLPDREIARNCCSGGSTTMGVDLIEKLDSRTLRNSAYGTFLGTVVLFARNLVIRSLSEQETLLLSA</sequence>
<evidence type="ECO:0000313" key="3">
    <source>
        <dbReference type="Proteomes" id="UP000323917"/>
    </source>
</evidence>
<dbReference type="AlphaFoldDB" id="A0A5B9QAU9"/>
<dbReference type="EMBL" id="CP042913">
    <property type="protein sequence ID" value="QEG36174.1"/>
    <property type="molecule type" value="Genomic_DNA"/>
</dbReference>
<evidence type="ECO:0000256" key="1">
    <source>
        <dbReference type="SAM" id="MobiDB-lite"/>
    </source>
</evidence>
<feature type="region of interest" description="Disordered" evidence="1">
    <location>
        <begin position="1"/>
        <end position="20"/>
    </location>
</feature>
<proteinExistence type="predicted"/>
<dbReference type="Proteomes" id="UP000323917">
    <property type="component" value="Chromosome"/>
</dbReference>
<protein>
    <submittedName>
        <fullName evidence="2">Uncharacterized protein</fullName>
    </submittedName>
</protein>
<feature type="compositionally biased region" description="Basic and acidic residues" evidence="1">
    <location>
        <begin position="8"/>
        <end position="19"/>
    </location>
</feature>
<organism evidence="2 3">
    <name type="scientific">Bythopirellula goksoeyrii</name>
    <dbReference type="NCBI Taxonomy" id="1400387"/>
    <lineage>
        <taxon>Bacteria</taxon>
        <taxon>Pseudomonadati</taxon>
        <taxon>Planctomycetota</taxon>
        <taxon>Planctomycetia</taxon>
        <taxon>Pirellulales</taxon>
        <taxon>Lacipirellulaceae</taxon>
        <taxon>Bythopirellula</taxon>
    </lineage>
</organism>
<gene>
    <name evidence="2" type="ORF">Pr1d_34830</name>
</gene>
<accession>A0A5B9QAU9</accession>
<dbReference type="KEGG" id="bgok:Pr1d_34830"/>
<name>A0A5B9QAU9_9BACT</name>
<evidence type="ECO:0000313" key="2">
    <source>
        <dbReference type="EMBL" id="QEG36174.1"/>
    </source>
</evidence>
<reference evidence="2 3" key="1">
    <citation type="submission" date="2019-08" db="EMBL/GenBank/DDBJ databases">
        <title>Deep-cultivation of Planctomycetes and their phenomic and genomic characterization uncovers novel biology.</title>
        <authorList>
            <person name="Wiegand S."/>
            <person name="Jogler M."/>
            <person name="Boedeker C."/>
            <person name="Pinto D."/>
            <person name="Vollmers J."/>
            <person name="Rivas-Marin E."/>
            <person name="Kohn T."/>
            <person name="Peeters S.H."/>
            <person name="Heuer A."/>
            <person name="Rast P."/>
            <person name="Oberbeckmann S."/>
            <person name="Bunk B."/>
            <person name="Jeske O."/>
            <person name="Meyerdierks A."/>
            <person name="Storesund J.E."/>
            <person name="Kallscheuer N."/>
            <person name="Luecker S."/>
            <person name="Lage O.M."/>
            <person name="Pohl T."/>
            <person name="Merkel B.J."/>
            <person name="Hornburger P."/>
            <person name="Mueller R.-W."/>
            <person name="Bruemmer F."/>
            <person name="Labrenz M."/>
            <person name="Spormann A.M."/>
            <person name="Op den Camp H."/>
            <person name="Overmann J."/>
            <person name="Amann R."/>
            <person name="Jetten M.S.M."/>
            <person name="Mascher T."/>
            <person name="Medema M.H."/>
            <person name="Devos D.P."/>
            <person name="Kaster A.-K."/>
            <person name="Ovreas L."/>
            <person name="Rohde M."/>
            <person name="Galperin M.Y."/>
            <person name="Jogler C."/>
        </authorList>
    </citation>
    <scope>NUCLEOTIDE SEQUENCE [LARGE SCALE GENOMIC DNA]</scope>
    <source>
        <strain evidence="2 3">Pr1d</strain>
    </source>
</reference>
<keyword evidence="3" id="KW-1185">Reference proteome</keyword>